<evidence type="ECO:0000256" key="1">
    <source>
        <dbReference type="ARBA" id="ARBA00004370"/>
    </source>
</evidence>
<evidence type="ECO:0000256" key="3">
    <source>
        <dbReference type="ARBA" id="ARBA00022692"/>
    </source>
</evidence>
<comment type="caution">
    <text evidence="9">The sequence shown here is derived from an EMBL/GenBank/DDBJ whole genome shotgun (WGS) entry which is preliminary data.</text>
</comment>
<protein>
    <submittedName>
        <fullName evidence="9">Amino acid transporter AVT1I-like isoform X2</fullName>
    </submittedName>
</protein>
<dbReference type="Pfam" id="PF01490">
    <property type="entry name" value="Aa_trans"/>
    <property type="match status" value="1"/>
</dbReference>
<feature type="transmembrane region" description="Helical" evidence="7">
    <location>
        <begin position="88"/>
        <end position="105"/>
    </location>
</feature>
<feature type="transmembrane region" description="Helical" evidence="7">
    <location>
        <begin position="111"/>
        <end position="138"/>
    </location>
</feature>
<dbReference type="GO" id="GO:0016020">
    <property type="term" value="C:membrane"/>
    <property type="evidence" value="ECO:0007669"/>
    <property type="project" value="UniProtKB-SubCell"/>
</dbReference>
<reference evidence="9 10" key="1">
    <citation type="submission" date="2024-06" db="EMBL/GenBank/DDBJ databases">
        <title>A chromosome level genome sequence of Diviner's sage (Salvia divinorum).</title>
        <authorList>
            <person name="Ford S.A."/>
            <person name="Ro D.-K."/>
            <person name="Ness R.W."/>
            <person name="Phillips M.A."/>
        </authorList>
    </citation>
    <scope>NUCLEOTIDE SEQUENCE [LARGE SCALE GENOMIC DNA]</scope>
    <source>
        <strain evidence="9">SAF-2024a</strain>
        <tissue evidence="9">Leaf</tissue>
    </source>
</reference>
<dbReference type="Proteomes" id="UP001567538">
    <property type="component" value="Unassembled WGS sequence"/>
</dbReference>
<dbReference type="EMBL" id="JBEAFC010000007">
    <property type="protein sequence ID" value="KAL1551033.1"/>
    <property type="molecule type" value="Genomic_DNA"/>
</dbReference>
<feature type="transmembrane region" description="Helical" evidence="7">
    <location>
        <begin position="7"/>
        <end position="33"/>
    </location>
</feature>
<accession>A0ABD1H6W1</accession>
<keyword evidence="6 7" id="KW-0472">Membrane</keyword>
<feature type="transmembrane region" description="Helical" evidence="7">
    <location>
        <begin position="150"/>
        <end position="171"/>
    </location>
</feature>
<proteinExistence type="predicted"/>
<evidence type="ECO:0000256" key="5">
    <source>
        <dbReference type="ARBA" id="ARBA00022989"/>
    </source>
</evidence>
<keyword evidence="10" id="KW-1185">Reference proteome</keyword>
<keyword evidence="2" id="KW-0813">Transport</keyword>
<evidence type="ECO:0000256" key="4">
    <source>
        <dbReference type="ARBA" id="ARBA00022970"/>
    </source>
</evidence>
<evidence type="ECO:0000313" key="9">
    <source>
        <dbReference type="EMBL" id="KAL1551033.1"/>
    </source>
</evidence>
<evidence type="ECO:0000256" key="2">
    <source>
        <dbReference type="ARBA" id="ARBA00022448"/>
    </source>
</evidence>
<sequence length="178" mass="19441">MRDKTKFLKVLVVCFVLSTIIFGSLGVVGYLMYGGNLMSQVTLNLPLQNISTKFEICMTLVIPITKYAIIISPIATALEDKFARDNNGLRYLVPTGLVACSAVIARSVPFFGYVMAFIGAFLSVSASILFPCLCYLKINQASRKWGLEHVAILVILVVGIFVAVTGTFVSVRDIVLHI</sequence>
<keyword evidence="3 7" id="KW-0812">Transmembrane</keyword>
<evidence type="ECO:0000256" key="7">
    <source>
        <dbReference type="SAM" id="Phobius"/>
    </source>
</evidence>
<feature type="domain" description="Amino acid transporter transmembrane" evidence="8">
    <location>
        <begin position="1"/>
        <end position="170"/>
    </location>
</feature>
<dbReference type="GO" id="GO:0006865">
    <property type="term" value="P:amino acid transport"/>
    <property type="evidence" value="ECO:0007669"/>
    <property type="project" value="UniProtKB-KW"/>
</dbReference>
<comment type="subcellular location">
    <subcellularLocation>
        <location evidence="1">Membrane</location>
    </subcellularLocation>
</comment>
<feature type="transmembrane region" description="Helical" evidence="7">
    <location>
        <begin position="53"/>
        <end position="76"/>
    </location>
</feature>
<name>A0ABD1H6W1_SALDI</name>
<dbReference type="PANTHER" id="PTHR48017">
    <property type="entry name" value="OS05G0424000 PROTEIN-RELATED"/>
    <property type="match status" value="1"/>
</dbReference>
<dbReference type="InterPro" id="IPR013057">
    <property type="entry name" value="AA_transpt_TM"/>
</dbReference>
<evidence type="ECO:0000313" key="10">
    <source>
        <dbReference type="Proteomes" id="UP001567538"/>
    </source>
</evidence>
<gene>
    <name evidence="9" type="ORF">AAHA92_18925</name>
</gene>
<keyword evidence="5 7" id="KW-1133">Transmembrane helix</keyword>
<evidence type="ECO:0000259" key="8">
    <source>
        <dbReference type="Pfam" id="PF01490"/>
    </source>
</evidence>
<dbReference type="AlphaFoldDB" id="A0ABD1H6W1"/>
<evidence type="ECO:0000256" key="6">
    <source>
        <dbReference type="ARBA" id="ARBA00023136"/>
    </source>
</evidence>
<organism evidence="9 10">
    <name type="scientific">Salvia divinorum</name>
    <name type="common">Maria pastora</name>
    <name type="synonym">Diviner's sage</name>
    <dbReference type="NCBI Taxonomy" id="28513"/>
    <lineage>
        <taxon>Eukaryota</taxon>
        <taxon>Viridiplantae</taxon>
        <taxon>Streptophyta</taxon>
        <taxon>Embryophyta</taxon>
        <taxon>Tracheophyta</taxon>
        <taxon>Spermatophyta</taxon>
        <taxon>Magnoliopsida</taxon>
        <taxon>eudicotyledons</taxon>
        <taxon>Gunneridae</taxon>
        <taxon>Pentapetalae</taxon>
        <taxon>asterids</taxon>
        <taxon>lamiids</taxon>
        <taxon>Lamiales</taxon>
        <taxon>Lamiaceae</taxon>
        <taxon>Nepetoideae</taxon>
        <taxon>Mentheae</taxon>
        <taxon>Salviinae</taxon>
        <taxon>Salvia</taxon>
        <taxon>Salvia subgen. Calosphace</taxon>
    </lineage>
</organism>
<keyword evidence="4" id="KW-0029">Amino-acid transport</keyword>